<dbReference type="EMBL" id="AGCU01042666">
    <property type="status" value="NOT_ANNOTATED_CDS"/>
    <property type="molecule type" value="Genomic_DNA"/>
</dbReference>
<feature type="compositionally biased region" description="Basic and acidic residues" evidence="5">
    <location>
        <begin position="527"/>
        <end position="541"/>
    </location>
</feature>
<dbReference type="OMA" id="CMEPRTE"/>
<feature type="region of interest" description="Disordered" evidence="5">
    <location>
        <begin position="1178"/>
        <end position="1232"/>
    </location>
</feature>
<sequence>MNDKKVFKPPKNDGCTMCVSKNANEFVYLNTVASEIAGKAAKYCSKQVYSKPTSLVSNHTDNCCLNAEVSSHTAEDAKAYEQSSLNKLLTENTQSSYQANIPTENQHNVVADTSQICDTNFELYPGKTLITADEFSNDLEFLECSDVKTDLVNEIWGKKLQFLLESDDEDDMKLGKDCDGCDYFLRGMPCLFQVSDNTVPMDTTIGFCGHHSKSKEEAVRRDLSTNSQSTLQTGMTLTVGHHQDKTTTMKNKEKYKLPIASTVIENDYPRLEENSASNHSVADFPLDKSSQNMDGVLAEVDCGLDSFLTNQASETMIVNSMSNQSSQQFNGIRRKLAEEKSKDAVVNLIERLRRDLLNLLDPKELWKPLRNTRDSVQTGTNVMDTSALFHGPGGAISTQMHQVTESFLIQAGLCHRQETDKTCHWERKWTSGLSEKNQLPNESVSPRINKQETNTESFIFTTSPIRDIATTRLPVLEMISSEHGLQAEHVTLQSCTAHDVLHDQKERNQQPPCWEQRVNITKLSDGQGDREKTRGAHEKSGTDTICDEPQCGISDSSSAHDKLLKALSEEDSECHLTCENRELKSLEISPGVVKATVLTFKAEACTEYPVAVNITEDNESVSTPATELKTAMESCSDSGSLLKTDEAYNGTSIRDTAVRQTLETGGMYPCSSTGNKIEEPSTPILKNDILKAEERLEQKPNKPLTDDNGAIQMTTAQGGKLASNNSSESHNAESPLRLKKAQNSHLEQDQEHLTYIPDSYIGQLPYTKQNMRIKDQIIKCGDELPTKDSHVIHSYPDSIYLHDLVQKVDLSSNSSCENINHFTGKKYFSAEEVSKSSEENFRGKGNESDLNAQNDSNCSTYYLTLSLTKDNNSKDFHCVSDAQDCSYIRQLNNLIRSPETVIYEDRLKNPDQNNNRAEIDMQQVGVNSLSEEQFLTEMLLGNPRDKENTMGREKRDVGIDEGQNITTLSVPELDSISEIQPLNSQQGASEGNTIILDHGCKIVRKLRMDSSAGSTYESVSVAPASIFQPVTSVGNGNNSTASQDCGDVADKVASSILCTQQKKLQETLTVSIEPMSQTEGSTINALVKGYSSVESLVPSESLQMVIKGNEHLNQLERTTELLQGQCHTTVKENKDETILYGRKTEQIQEAVEYSLDEGEVEPYMRALITPEEEEHIISYNSGQSDPPLPPSDQQTGTPCHAYGNENTINATEHHKTKQFKGDGSRNRISSDAVTENLVSIPRYASENSQHFQEELPESKSQQFSLASTKADPFTAREVETKTQEAQKPCKPLLVKPEYGKCQQETENSEHSTDGDKKKMLSKVLSKKPHLEAKENPLSKNSNCTKKAWKANAGIIHREEQRKLPAKKYSKAPTLLKKIHAELFSDCSGNIKLCCQFGEIHEDSIITWTKNSKLIARVYKSAGDDSPVSLAIVQTSIKDHGFYYCCLKNIYGKVTAEFNLTSEVVKHLSSYQDIEGKYM</sequence>
<dbReference type="PANTHER" id="PTHR47091:SF2">
    <property type="entry name" value="ALPHA-PROTEIN KINASE 2"/>
    <property type="match status" value="1"/>
</dbReference>
<protein>
    <recommendedName>
        <fullName evidence="2">non-specific serine/threonine protein kinase</fullName>
        <ecNumber evidence="2">2.7.11.1</ecNumber>
    </recommendedName>
</protein>
<dbReference type="PROSITE" id="PS50835">
    <property type="entry name" value="IG_LIKE"/>
    <property type="match status" value="1"/>
</dbReference>
<evidence type="ECO:0000256" key="4">
    <source>
        <dbReference type="ARBA" id="ARBA00048679"/>
    </source>
</evidence>
<dbReference type="SUPFAM" id="SSF48726">
    <property type="entry name" value="Immunoglobulin"/>
    <property type="match status" value="1"/>
</dbReference>
<evidence type="ECO:0000256" key="1">
    <source>
        <dbReference type="ARBA" id="ARBA00008651"/>
    </source>
</evidence>
<proteinExistence type="inferred from homology"/>
<comment type="catalytic activity">
    <reaction evidence="4">
        <text>L-seryl-[protein] + ATP = O-phospho-L-seryl-[protein] + ADP + H(+)</text>
        <dbReference type="Rhea" id="RHEA:17989"/>
        <dbReference type="Rhea" id="RHEA-COMP:9863"/>
        <dbReference type="Rhea" id="RHEA-COMP:11604"/>
        <dbReference type="ChEBI" id="CHEBI:15378"/>
        <dbReference type="ChEBI" id="CHEBI:29999"/>
        <dbReference type="ChEBI" id="CHEBI:30616"/>
        <dbReference type="ChEBI" id="CHEBI:83421"/>
        <dbReference type="ChEBI" id="CHEBI:456216"/>
        <dbReference type="EC" id="2.7.11.1"/>
    </reaction>
</comment>
<dbReference type="eggNOG" id="ENOG502QPP5">
    <property type="taxonomic scope" value="Eukaryota"/>
</dbReference>
<feature type="region of interest" description="Disordered" evidence="5">
    <location>
        <begin position="524"/>
        <end position="543"/>
    </location>
</feature>
<evidence type="ECO:0000256" key="2">
    <source>
        <dbReference type="ARBA" id="ARBA00012513"/>
    </source>
</evidence>
<accession>K7FSA2</accession>
<reference evidence="7" key="4">
    <citation type="submission" date="2025-09" db="UniProtKB">
        <authorList>
            <consortium name="Ensembl"/>
        </authorList>
    </citation>
    <scope>IDENTIFICATION</scope>
</reference>
<dbReference type="InterPro" id="IPR013783">
    <property type="entry name" value="Ig-like_fold"/>
</dbReference>
<evidence type="ECO:0000256" key="3">
    <source>
        <dbReference type="ARBA" id="ARBA00047899"/>
    </source>
</evidence>
<dbReference type="EC" id="2.7.11.1" evidence="2"/>
<dbReference type="GeneTree" id="ENSGT00940000160524"/>
<reference evidence="8" key="1">
    <citation type="submission" date="2011-10" db="EMBL/GenBank/DDBJ databases">
        <authorList>
            <consortium name="Soft-shell Turtle Genome Consortium"/>
        </authorList>
    </citation>
    <scope>NUCLEOTIDE SEQUENCE [LARGE SCALE GENOMIC DNA]</scope>
    <source>
        <strain evidence="8">Daiwa-1</strain>
    </source>
</reference>
<dbReference type="STRING" id="13735.ENSPSIP00000010912"/>
<dbReference type="Proteomes" id="UP000007267">
    <property type="component" value="Unassembled WGS sequence"/>
</dbReference>
<dbReference type="PANTHER" id="PTHR47091">
    <property type="entry name" value="ALPHA-PROTEIN KINASE 2-RELATED"/>
    <property type="match status" value="1"/>
</dbReference>
<comment type="similarity">
    <text evidence="1">Belongs to the protein kinase superfamily. Alpha-type protein kinase family. ALPK subfamily.</text>
</comment>
<dbReference type="InterPro" id="IPR007110">
    <property type="entry name" value="Ig-like_dom"/>
</dbReference>
<evidence type="ECO:0000256" key="5">
    <source>
        <dbReference type="SAM" id="MobiDB-lite"/>
    </source>
</evidence>
<comment type="catalytic activity">
    <reaction evidence="3">
        <text>L-threonyl-[protein] + ATP = O-phospho-L-threonyl-[protein] + ADP + H(+)</text>
        <dbReference type="Rhea" id="RHEA:46608"/>
        <dbReference type="Rhea" id="RHEA-COMP:11060"/>
        <dbReference type="Rhea" id="RHEA-COMP:11605"/>
        <dbReference type="ChEBI" id="CHEBI:15378"/>
        <dbReference type="ChEBI" id="CHEBI:30013"/>
        <dbReference type="ChEBI" id="CHEBI:30616"/>
        <dbReference type="ChEBI" id="CHEBI:61977"/>
        <dbReference type="ChEBI" id="CHEBI:456216"/>
        <dbReference type="EC" id="2.7.11.1"/>
    </reaction>
</comment>
<evidence type="ECO:0000313" key="7">
    <source>
        <dbReference type="Ensembl" id="ENSPSIP00000010912.1"/>
    </source>
</evidence>
<organism evidence="7 8">
    <name type="scientific">Pelodiscus sinensis</name>
    <name type="common">Chinese softshell turtle</name>
    <name type="synonym">Trionyx sinensis</name>
    <dbReference type="NCBI Taxonomy" id="13735"/>
    <lineage>
        <taxon>Eukaryota</taxon>
        <taxon>Metazoa</taxon>
        <taxon>Chordata</taxon>
        <taxon>Craniata</taxon>
        <taxon>Vertebrata</taxon>
        <taxon>Euteleostomi</taxon>
        <taxon>Archelosauria</taxon>
        <taxon>Testudinata</taxon>
        <taxon>Testudines</taxon>
        <taxon>Cryptodira</taxon>
        <taxon>Trionychia</taxon>
        <taxon>Trionychidae</taxon>
        <taxon>Pelodiscus</taxon>
    </lineage>
</organism>
<dbReference type="Gene3D" id="2.60.40.10">
    <property type="entry name" value="Immunoglobulins"/>
    <property type="match status" value="1"/>
</dbReference>
<reference evidence="7" key="3">
    <citation type="submission" date="2025-08" db="UniProtKB">
        <authorList>
            <consortium name="Ensembl"/>
        </authorList>
    </citation>
    <scope>IDENTIFICATION</scope>
</reference>
<dbReference type="Ensembl" id="ENSPSIT00000010968.1">
    <property type="protein sequence ID" value="ENSPSIP00000010912.1"/>
    <property type="gene ID" value="ENSPSIG00000009894.1"/>
</dbReference>
<evidence type="ECO:0000259" key="6">
    <source>
        <dbReference type="PROSITE" id="PS50835"/>
    </source>
</evidence>
<evidence type="ECO:0000313" key="8">
    <source>
        <dbReference type="Proteomes" id="UP000007267"/>
    </source>
</evidence>
<dbReference type="EMBL" id="AGCU01042667">
    <property type="status" value="NOT_ANNOTATED_CDS"/>
    <property type="molecule type" value="Genomic_DNA"/>
</dbReference>
<dbReference type="HOGENOM" id="CLU_249806_0_0_1"/>
<reference evidence="8" key="2">
    <citation type="journal article" date="2013" name="Nat. Genet.">
        <title>The draft genomes of soft-shell turtle and green sea turtle yield insights into the development and evolution of the turtle-specific body plan.</title>
        <authorList>
            <person name="Wang Z."/>
            <person name="Pascual-Anaya J."/>
            <person name="Zadissa A."/>
            <person name="Li W."/>
            <person name="Niimura Y."/>
            <person name="Huang Z."/>
            <person name="Li C."/>
            <person name="White S."/>
            <person name="Xiong Z."/>
            <person name="Fang D."/>
            <person name="Wang B."/>
            <person name="Ming Y."/>
            <person name="Chen Y."/>
            <person name="Zheng Y."/>
            <person name="Kuraku S."/>
            <person name="Pignatelli M."/>
            <person name="Herrero J."/>
            <person name="Beal K."/>
            <person name="Nozawa M."/>
            <person name="Li Q."/>
            <person name="Wang J."/>
            <person name="Zhang H."/>
            <person name="Yu L."/>
            <person name="Shigenobu S."/>
            <person name="Wang J."/>
            <person name="Liu J."/>
            <person name="Flicek P."/>
            <person name="Searle S."/>
            <person name="Wang J."/>
            <person name="Kuratani S."/>
            <person name="Yin Y."/>
            <person name="Aken B."/>
            <person name="Zhang G."/>
            <person name="Irie N."/>
        </authorList>
    </citation>
    <scope>NUCLEOTIDE SEQUENCE [LARGE SCALE GENOMIC DNA]</scope>
    <source>
        <strain evidence="8">Daiwa-1</strain>
    </source>
</reference>
<name>K7FSA2_PELSI</name>
<dbReference type="EMBL" id="AGCU01042668">
    <property type="status" value="NOT_ANNOTATED_CDS"/>
    <property type="molecule type" value="Genomic_DNA"/>
</dbReference>
<dbReference type="InterPro" id="IPR036179">
    <property type="entry name" value="Ig-like_dom_sf"/>
</dbReference>
<dbReference type="GO" id="GO:0004674">
    <property type="term" value="F:protein serine/threonine kinase activity"/>
    <property type="evidence" value="ECO:0007669"/>
    <property type="project" value="UniProtKB-EC"/>
</dbReference>
<feature type="domain" description="Ig-like" evidence="6">
    <location>
        <begin position="1372"/>
        <end position="1460"/>
    </location>
</feature>
<keyword evidence="8" id="KW-1185">Reference proteome</keyword>